<organism evidence="2 3">
    <name type="scientific">Mortierella polycephala</name>
    <dbReference type="NCBI Taxonomy" id="41804"/>
    <lineage>
        <taxon>Eukaryota</taxon>
        <taxon>Fungi</taxon>
        <taxon>Fungi incertae sedis</taxon>
        <taxon>Mucoromycota</taxon>
        <taxon>Mortierellomycotina</taxon>
        <taxon>Mortierellomycetes</taxon>
        <taxon>Mortierellales</taxon>
        <taxon>Mortierellaceae</taxon>
        <taxon>Mortierella</taxon>
    </lineage>
</organism>
<feature type="region of interest" description="Disordered" evidence="1">
    <location>
        <begin position="1"/>
        <end position="22"/>
    </location>
</feature>
<evidence type="ECO:0000313" key="2">
    <source>
        <dbReference type="EMBL" id="KAG0263900.1"/>
    </source>
</evidence>
<protein>
    <submittedName>
        <fullName evidence="2">Uncharacterized protein</fullName>
    </submittedName>
</protein>
<accession>A0A9P6U8D1</accession>
<feature type="compositionally biased region" description="Low complexity" evidence="1">
    <location>
        <begin position="11"/>
        <end position="22"/>
    </location>
</feature>
<keyword evidence="3" id="KW-1185">Reference proteome</keyword>
<comment type="caution">
    <text evidence="2">The sequence shown here is derived from an EMBL/GenBank/DDBJ whole genome shotgun (WGS) entry which is preliminary data.</text>
</comment>
<evidence type="ECO:0000313" key="3">
    <source>
        <dbReference type="Proteomes" id="UP000726737"/>
    </source>
</evidence>
<feature type="region of interest" description="Disordered" evidence="1">
    <location>
        <begin position="34"/>
        <end position="147"/>
    </location>
</feature>
<feature type="compositionally biased region" description="Acidic residues" evidence="1">
    <location>
        <begin position="138"/>
        <end position="147"/>
    </location>
</feature>
<gene>
    <name evidence="2" type="ORF">BG011_007854</name>
</gene>
<dbReference type="EMBL" id="JAAAJA010000062">
    <property type="protein sequence ID" value="KAG0263900.1"/>
    <property type="molecule type" value="Genomic_DNA"/>
</dbReference>
<name>A0A9P6U8D1_9FUNG</name>
<reference evidence="2" key="1">
    <citation type="journal article" date="2020" name="Fungal Divers.">
        <title>Resolving the Mortierellaceae phylogeny through synthesis of multi-gene phylogenetics and phylogenomics.</title>
        <authorList>
            <person name="Vandepol N."/>
            <person name="Liber J."/>
            <person name="Desiro A."/>
            <person name="Na H."/>
            <person name="Kennedy M."/>
            <person name="Barry K."/>
            <person name="Grigoriev I.V."/>
            <person name="Miller A.N."/>
            <person name="O'Donnell K."/>
            <person name="Stajich J.E."/>
            <person name="Bonito G."/>
        </authorList>
    </citation>
    <scope>NUCLEOTIDE SEQUENCE</scope>
    <source>
        <strain evidence="2">KOD948</strain>
    </source>
</reference>
<sequence>MEKQEEMNVQLKSAPLPSQPLLSLGNVIKKEPASALTTAWTPKPKKKSSLFAGLVKRDDSPSTSSKPDPTTTSANQRQHKEDSNDAKTAGKRKAEETIGTTAGKGSETDAKKSKVNASPAVTTSKPNALLSLVAYDSSSDDDDEDDQ</sequence>
<proteinExistence type="predicted"/>
<feature type="compositionally biased region" description="Low complexity" evidence="1">
    <location>
        <begin position="61"/>
        <end position="73"/>
    </location>
</feature>
<feature type="compositionally biased region" description="Polar residues" evidence="1">
    <location>
        <begin position="115"/>
        <end position="126"/>
    </location>
</feature>
<dbReference type="AlphaFoldDB" id="A0A9P6U8D1"/>
<evidence type="ECO:0000256" key="1">
    <source>
        <dbReference type="SAM" id="MobiDB-lite"/>
    </source>
</evidence>
<dbReference type="Proteomes" id="UP000726737">
    <property type="component" value="Unassembled WGS sequence"/>
</dbReference>